<proteinExistence type="predicted"/>
<dbReference type="GO" id="GO:0006508">
    <property type="term" value="P:proteolysis"/>
    <property type="evidence" value="ECO:0007669"/>
    <property type="project" value="UniProtKB-KW"/>
</dbReference>
<evidence type="ECO:0000313" key="4">
    <source>
        <dbReference type="Proteomes" id="UP001229244"/>
    </source>
</evidence>
<evidence type="ECO:0000256" key="1">
    <source>
        <dbReference type="SAM" id="Phobius"/>
    </source>
</evidence>
<feature type="transmembrane region" description="Helical" evidence="1">
    <location>
        <begin position="48"/>
        <end position="66"/>
    </location>
</feature>
<evidence type="ECO:0000313" key="3">
    <source>
        <dbReference type="EMBL" id="MDQ0316502.1"/>
    </source>
</evidence>
<feature type="transmembrane region" description="Helical" evidence="1">
    <location>
        <begin position="206"/>
        <end position="226"/>
    </location>
</feature>
<keyword evidence="1" id="KW-0472">Membrane</keyword>
<name>A0AAE3VQI1_9HYPH</name>
<keyword evidence="3" id="KW-0378">Hydrolase</keyword>
<feature type="transmembrane region" description="Helical" evidence="1">
    <location>
        <begin position="123"/>
        <end position="145"/>
    </location>
</feature>
<keyword evidence="4" id="KW-1185">Reference proteome</keyword>
<dbReference type="GO" id="GO:0004175">
    <property type="term" value="F:endopeptidase activity"/>
    <property type="evidence" value="ECO:0007669"/>
    <property type="project" value="UniProtKB-ARBA"/>
</dbReference>
<keyword evidence="1" id="KW-1133">Transmembrane helix</keyword>
<evidence type="ECO:0000259" key="2">
    <source>
        <dbReference type="Pfam" id="PF02517"/>
    </source>
</evidence>
<dbReference type="RefSeq" id="WP_306886387.1">
    <property type="nucleotide sequence ID" value="NZ_JAUSUL010000003.1"/>
</dbReference>
<feature type="transmembrane region" description="Helical" evidence="1">
    <location>
        <begin position="176"/>
        <end position="194"/>
    </location>
</feature>
<feature type="transmembrane region" description="Helical" evidence="1">
    <location>
        <begin position="24"/>
        <end position="42"/>
    </location>
</feature>
<protein>
    <submittedName>
        <fullName evidence="3">Membrane protease YdiL (CAAX protease family)</fullName>
    </submittedName>
</protein>
<dbReference type="Proteomes" id="UP001229244">
    <property type="component" value="Unassembled WGS sequence"/>
</dbReference>
<reference evidence="3" key="1">
    <citation type="submission" date="2023-07" db="EMBL/GenBank/DDBJ databases">
        <title>Genomic Encyclopedia of Type Strains, Phase IV (KMG-IV): sequencing the most valuable type-strain genomes for metagenomic binning, comparative biology and taxonomic classification.</title>
        <authorList>
            <person name="Goeker M."/>
        </authorList>
    </citation>
    <scope>NUCLEOTIDE SEQUENCE</scope>
    <source>
        <strain evidence="3">DSM 21202</strain>
    </source>
</reference>
<comment type="caution">
    <text evidence="3">The sequence shown here is derived from an EMBL/GenBank/DDBJ whole genome shotgun (WGS) entry which is preliminary data.</text>
</comment>
<sequence length="229" mass="25836">MTTTSPTGPDATPSTVSPGRRLRLWIELVLLFVVAPPAVFLAADALNVRVFMVMAAVLPVFILLLIGDRRFPWRATFLKPPPLRELASVFALFVPVAALVALVVWWVLPGRFLMLPRYMPELWLTIMIFYPLASAASQELIYRVLFFHRYEALFRGHLGLMIAANAVLFGAAHILFGNWVAIVLTTLGGILFAWRYERTRSFWPVWLEHSLYGNLVFTIGLGRFLYSGA</sequence>
<dbReference type="Pfam" id="PF02517">
    <property type="entry name" value="Rce1-like"/>
    <property type="match status" value="1"/>
</dbReference>
<feature type="transmembrane region" description="Helical" evidence="1">
    <location>
        <begin position="152"/>
        <end position="170"/>
    </location>
</feature>
<dbReference type="AlphaFoldDB" id="A0AAE3VQI1"/>
<dbReference type="EMBL" id="JAUSUL010000003">
    <property type="protein sequence ID" value="MDQ0316502.1"/>
    <property type="molecule type" value="Genomic_DNA"/>
</dbReference>
<feature type="domain" description="CAAX prenyl protease 2/Lysostaphin resistance protein A-like" evidence="2">
    <location>
        <begin position="122"/>
        <end position="212"/>
    </location>
</feature>
<organism evidence="3 4">
    <name type="scientific">Amorphus orientalis</name>
    <dbReference type="NCBI Taxonomy" id="649198"/>
    <lineage>
        <taxon>Bacteria</taxon>
        <taxon>Pseudomonadati</taxon>
        <taxon>Pseudomonadota</taxon>
        <taxon>Alphaproteobacteria</taxon>
        <taxon>Hyphomicrobiales</taxon>
        <taxon>Amorphaceae</taxon>
        <taxon>Amorphus</taxon>
    </lineage>
</organism>
<dbReference type="GO" id="GO:0080120">
    <property type="term" value="P:CAAX-box protein maturation"/>
    <property type="evidence" value="ECO:0007669"/>
    <property type="project" value="UniProtKB-ARBA"/>
</dbReference>
<keyword evidence="3" id="KW-0645">Protease</keyword>
<accession>A0AAE3VQI1</accession>
<gene>
    <name evidence="3" type="ORF">J2S73_002978</name>
</gene>
<dbReference type="InterPro" id="IPR003675">
    <property type="entry name" value="Rce1/LyrA-like_dom"/>
</dbReference>
<keyword evidence="1" id="KW-0812">Transmembrane</keyword>
<feature type="transmembrane region" description="Helical" evidence="1">
    <location>
        <begin position="86"/>
        <end position="108"/>
    </location>
</feature>